<comment type="caution">
    <text evidence="1">The sequence shown here is derived from an EMBL/GenBank/DDBJ whole genome shotgun (WGS) entry which is preliminary data.</text>
</comment>
<evidence type="ECO:0000313" key="1">
    <source>
        <dbReference type="EMBL" id="EQM94735.1"/>
    </source>
</evidence>
<evidence type="ECO:0000313" key="2">
    <source>
        <dbReference type="Proteomes" id="UP000005085"/>
    </source>
</evidence>
<dbReference type="AlphaFoldDB" id="T5LU32"/>
<keyword evidence="1" id="KW-0032">Aminotransferase</keyword>
<name>T5LU32_9HELI</name>
<dbReference type="GO" id="GO:0008483">
    <property type="term" value="F:transaminase activity"/>
    <property type="evidence" value="ECO:0007669"/>
    <property type="project" value="UniProtKB-KW"/>
</dbReference>
<dbReference type="EMBL" id="ACDN02000031">
    <property type="protein sequence ID" value="EQM94735.1"/>
    <property type="molecule type" value="Genomic_DNA"/>
</dbReference>
<feature type="non-terminal residue" evidence="1">
    <location>
        <position position="1"/>
    </location>
</feature>
<organism evidence="1 2">
    <name type="scientific">Helicobacter bilis ATCC 43879</name>
    <dbReference type="NCBI Taxonomy" id="613026"/>
    <lineage>
        <taxon>Bacteria</taxon>
        <taxon>Pseudomonadati</taxon>
        <taxon>Campylobacterota</taxon>
        <taxon>Epsilonproteobacteria</taxon>
        <taxon>Campylobacterales</taxon>
        <taxon>Helicobacteraceae</taxon>
        <taxon>Helicobacter</taxon>
    </lineage>
</organism>
<dbReference type="Proteomes" id="UP000005085">
    <property type="component" value="Unassembled WGS sequence"/>
</dbReference>
<reference evidence="1 2" key="1">
    <citation type="journal article" date="2014" name="Genome Announc.">
        <title>Draft genome sequences of six enterohepatic helicobacter species isolated from humans and one from rhesus macaques.</title>
        <authorList>
            <person name="Shen Z."/>
            <person name="Sheh A."/>
            <person name="Young S.K."/>
            <person name="Abouelliel A."/>
            <person name="Ward D.V."/>
            <person name="Earl A.M."/>
            <person name="Fox J.G."/>
        </authorList>
    </citation>
    <scope>NUCLEOTIDE SEQUENCE [LARGE SCALE GENOMIC DNA]</scope>
    <source>
        <strain evidence="1 2">ATCC 43879</strain>
    </source>
</reference>
<accession>T5LU32</accession>
<dbReference type="HOGENOM" id="CLU_2909369_0_0_7"/>
<gene>
    <name evidence="1" type="ORF">HRAG_02460</name>
</gene>
<sequence>SPLRNHTTESSVQTPTKVAQVATTNTTHKAQLEPKGFEFKPFRFQHIYVIQTIQLAHCTIY</sequence>
<keyword evidence="2" id="KW-1185">Reference proteome</keyword>
<protein>
    <submittedName>
        <fullName evidence="1">Histidinol-phosphate aminotransferase</fullName>
    </submittedName>
</protein>
<proteinExistence type="predicted"/>
<keyword evidence="1" id="KW-0808">Transferase</keyword>